<dbReference type="AlphaFoldDB" id="A0ABD2Y6T0"/>
<dbReference type="Proteomes" id="UP001630127">
    <property type="component" value="Unassembled WGS sequence"/>
</dbReference>
<protein>
    <submittedName>
        <fullName evidence="2">Uncharacterized protein</fullName>
    </submittedName>
</protein>
<dbReference type="EMBL" id="JBJUIK010000015">
    <property type="protein sequence ID" value="KAL3501999.1"/>
    <property type="molecule type" value="Genomic_DNA"/>
</dbReference>
<proteinExistence type="predicted"/>
<comment type="caution">
    <text evidence="2">The sequence shown here is derived from an EMBL/GenBank/DDBJ whole genome shotgun (WGS) entry which is preliminary data.</text>
</comment>
<keyword evidence="1" id="KW-1133">Transmembrane helix</keyword>
<evidence type="ECO:0000313" key="2">
    <source>
        <dbReference type="EMBL" id="KAL3501999.1"/>
    </source>
</evidence>
<reference evidence="2 3" key="1">
    <citation type="submission" date="2024-11" db="EMBL/GenBank/DDBJ databases">
        <title>A near-complete genome assembly of Cinchona calisaya.</title>
        <authorList>
            <person name="Lian D.C."/>
            <person name="Zhao X.W."/>
            <person name="Wei L."/>
        </authorList>
    </citation>
    <scope>NUCLEOTIDE SEQUENCE [LARGE SCALE GENOMIC DNA]</scope>
    <source>
        <tissue evidence="2">Nenye</tissue>
    </source>
</reference>
<organism evidence="2 3">
    <name type="scientific">Cinchona calisaya</name>
    <dbReference type="NCBI Taxonomy" id="153742"/>
    <lineage>
        <taxon>Eukaryota</taxon>
        <taxon>Viridiplantae</taxon>
        <taxon>Streptophyta</taxon>
        <taxon>Embryophyta</taxon>
        <taxon>Tracheophyta</taxon>
        <taxon>Spermatophyta</taxon>
        <taxon>Magnoliopsida</taxon>
        <taxon>eudicotyledons</taxon>
        <taxon>Gunneridae</taxon>
        <taxon>Pentapetalae</taxon>
        <taxon>asterids</taxon>
        <taxon>lamiids</taxon>
        <taxon>Gentianales</taxon>
        <taxon>Rubiaceae</taxon>
        <taxon>Cinchonoideae</taxon>
        <taxon>Cinchoneae</taxon>
        <taxon>Cinchona</taxon>
    </lineage>
</organism>
<keyword evidence="1" id="KW-0472">Membrane</keyword>
<name>A0ABD2Y6T0_9GENT</name>
<evidence type="ECO:0000256" key="1">
    <source>
        <dbReference type="SAM" id="Phobius"/>
    </source>
</evidence>
<keyword evidence="3" id="KW-1185">Reference proteome</keyword>
<keyword evidence="1" id="KW-0812">Transmembrane</keyword>
<feature type="transmembrane region" description="Helical" evidence="1">
    <location>
        <begin position="6"/>
        <end position="24"/>
    </location>
</feature>
<accession>A0ABD2Y6T0</accession>
<sequence>MVKTPSVQFIFVVVLFAIAIALSFSKMEAIRVGETSSNKMVRRNSRKLQAITVRCETDQDCLESQAFLQRLVKGHCILQGSAVGFCEPL</sequence>
<gene>
    <name evidence="2" type="ORF">ACH5RR_036448</name>
</gene>
<evidence type="ECO:0000313" key="3">
    <source>
        <dbReference type="Proteomes" id="UP001630127"/>
    </source>
</evidence>